<protein>
    <recommendedName>
        <fullName evidence="3">Integron gene cassette protein</fullName>
    </recommendedName>
</protein>
<evidence type="ECO:0000313" key="1">
    <source>
        <dbReference type="EMBL" id="NID06726.1"/>
    </source>
</evidence>
<evidence type="ECO:0008006" key="3">
    <source>
        <dbReference type="Google" id="ProtNLM"/>
    </source>
</evidence>
<comment type="caution">
    <text evidence="1">The sequence shown here is derived from an EMBL/GenBank/DDBJ whole genome shotgun (WGS) entry which is preliminary data.</text>
</comment>
<dbReference type="RefSeq" id="WP_167129360.1">
    <property type="nucleotide sequence ID" value="NZ_JAAQQR010000011.1"/>
</dbReference>
<dbReference type="Proteomes" id="UP001429601">
    <property type="component" value="Unassembled WGS sequence"/>
</dbReference>
<organism evidence="1 2">
    <name type="scientific">Luteibacter jiangsuensis</name>
    <dbReference type="NCBI Taxonomy" id="637577"/>
    <lineage>
        <taxon>Bacteria</taxon>
        <taxon>Pseudomonadati</taxon>
        <taxon>Pseudomonadota</taxon>
        <taxon>Gammaproteobacteria</taxon>
        <taxon>Lysobacterales</taxon>
        <taxon>Rhodanobacteraceae</taxon>
        <taxon>Luteibacter</taxon>
    </lineage>
</organism>
<proteinExistence type="predicted"/>
<gene>
    <name evidence="1" type="ORF">HBF26_17680</name>
</gene>
<keyword evidence="2" id="KW-1185">Reference proteome</keyword>
<dbReference type="EMBL" id="JAAQQR010000011">
    <property type="protein sequence ID" value="NID06726.1"/>
    <property type="molecule type" value="Genomic_DNA"/>
</dbReference>
<evidence type="ECO:0000313" key="2">
    <source>
        <dbReference type="Proteomes" id="UP001429601"/>
    </source>
</evidence>
<reference evidence="1 2" key="1">
    <citation type="journal article" date="2011" name="Curr. Microbiol.">
        <title>Luteibacter jiangsuensis sp. nov.: a methamidophos-degrading bacterium isolated from a methamidophos-manufacturing factory.</title>
        <authorList>
            <person name="Wang L."/>
            <person name="Wang G.L."/>
            <person name="Li S.P."/>
            <person name="Jiang J.D."/>
        </authorList>
    </citation>
    <scope>NUCLEOTIDE SEQUENCE [LARGE SCALE GENOMIC DNA]</scope>
    <source>
        <strain evidence="1 2">CGMCC 1.10133</strain>
    </source>
</reference>
<name>A0ABX0QAC2_9GAMM</name>
<accession>A0ABX0QAC2</accession>
<sequence length="131" mass="14854">MSLLMSLDFSLEIEEGIAIPSLFGLAESMGGQVYDRYVWFERSELNLFIGDNYGDPDVGAEDPALTWQVGARCIAVMRPRSYDACWYELERFIRALAEHFSQRFVLSFGYDSIYAVRDANGLRFLKSGVAT</sequence>